<dbReference type="InterPro" id="IPR051043">
    <property type="entry name" value="Sulfatase_Mod_Factor_Kinase"/>
</dbReference>
<reference evidence="2 3" key="1">
    <citation type="journal article" date="2014" name="ISME J.">
        <title>Candidatus Competibacter-lineage genomes retrieved from metagenomes reveal functional metabolic diversity.</title>
        <authorList>
            <person name="McIlroy S.J."/>
            <person name="Albertsen M."/>
            <person name="Andresen E.K."/>
            <person name="Saunders A.M."/>
            <person name="Kristiansen R."/>
            <person name="Stokholm-Bjerregaard M."/>
            <person name="Nielsen K.L."/>
            <person name="Nielsen P.H."/>
        </authorList>
    </citation>
    <scope>NUCLEOTIDE SEQUENCE [LARGE SCALE GENOMIC DNA]</scope>
    <source>
        <strain evidence="2 3">Run_B_J11</strain>
    </source>
</reference>
<feature type="domain" description="Sulfatase-modifying factor enzyme-like" evidence="1">
    <location>
        <begin position="262"/>
        <end position="534"/>
    </location>
</feature>
<dbReference type="InterPro" id="IPR042095">
    <property type="entry name" value="SUMF_sf"/>
</dbReference>
<dbReference type="InterPro" id="IPR029063">
    <property type="entry name" value="SAM-dependent_MTases_sf"/>
</dbReference>
<dbReference type="Proteomes" id="UP000019184">
    <property type="component" value="Unassembled WGS sequence"/>
</dbReference>
<evidence type="ECO:0000313" key="3">
    <source>
        <dbReference type="Proteomes" id="UP000019184"/>
    </source>
</evidence>
<keyword evidence="3" id="KW-1185">Reference proteome</keyword>
<name>A0A7U7GD36_9GAMM</name>
<dbReference type="Gene3D" id="3.40.50.150">
    <property type="entry name" value="Vaccinia Virus protein VP39"/>
    <property type="match status" value="1"/>
</dbReference>
<proteinExistence type="predicted"/>
<organism evidence="2 3">
    <name type="scientific">Candidatus Contendobacter odensis Run_B_J11</name>
    <dbReference type="NCBI Taxonomy" id="1400861"/>
    <lineage>
        <taxon>Bacteria</taxon>
        <taxon>Pseudomonadati</taxon>
        <taxon>Pseudomonadota</taxon>
        <taxon>Gammaproteobacteria</taxon>
        <taxon>Candidatus Competibacteraceae</taxon>
        <taxon>Candidatus Contendibacter</taxon>
    </lineage>
</organism>
<dbReference type="Gene3D" id="3.90.1580.10">
    <property type="entry name" value="paralog of FGE (formylglycine-generating enzyme)"/>
    <property type="match status" value="1"/>
</dbReference>
<dbReference type="InterPro" id="IPR027625">
    <property type="entry name" value="OvoA_Cterm"/>
</dbReference>
<dbReference type="PANTHER" id="PTHR23150">
    <property type="entry name" value="SULFATASE MODIFYING FACTOR 1, 2"/>
    <property type="match status" value="1"/>
</dbReference>
<evidence type="ECO:0000313" key="2">
    <source>
        <dbReference type="EMBL" id="CDH46193.1"/>
    </source>
</evidence>
<dbReference type="InterPro" id="IPR005532">
    <property type="entry name" value="SUMF_dom"/>
</dbReference>
<gene>
    <name evidence="2" type="ORF">BN874_390020</name>
</gene>
<dbReference type="GO" id="GO:0120147">
    <property type="term" value="F:formylglycine-generating oxidase activity"/>
    <property type="evidence" value="ECO:0007669"/>
    <property type="project" value="TreeGrafter"/>
</dbReference>
<evidence type="ECO:0000259" key="1">
    <source>
        <dbReference type="Pfam" id="PF03781"/>
    </source>
</evidence>
<dbReference type="NCBIfam" id="TIGR04344">
    <property type="entry name" value="ovoA_Nterm"/>
    <property type="match status" value="1"/>
</dbReference>
<protein>
    <recommendedName>
        <fullName evidence="1">Sulfatase-modifying factor enzyme-like domain-containing protein</fullName>
    </recommendedName>
</protein>
<dbReference type="Pfam" id="PF13489">
    <property type="entry name" value="Methyltransf_23"/>
    <property type="match status" value="1"/>
</dbReference>
<dbReference type="SUPFAM" id="SSF56436">
    <property type="entry name" value="C-type lectin-like"/>
    <property type="match status" value="1"/>
</dbReference>
<dbReference type="Pfam" id="PF03781">
    <property type="entry name" value="FGE-sulfatase"/>
    <property type="match status" value="1"/>
</dbReference>
<dbReference type="RefSeq" id="WP_230314449.1">
    <property type="nucleotide sequence ID" value="NZ_CBTK010000253.1"/>
</dbReference>
<comment type="caution">
    <text evidence="2">The sequence shown here is derived from an EMBL/GenBank/DDBJ whole genome shotgun (WGS) entry which is preliminary data.</text>
</comment>
<dbReference type="PANTHER" id="PTHR23150:SF26">
    <property type="entry name" value="GENERIC METHYLTRANSFERASE"/>
    <property type="match status" value="1"/>
</dbReference>
<dbReference type="AlphaFoldDB" id="A0A7U7GD36"/>
<dbReference type="CDD" id="cd02440">
    <property type="entry name" value="AdoMet_MTases"/>
    <property type="match status" value="1"/>
</dbReference>
<dbReference type="SUPFAM" id="SSF53335">
    <property type="entry name" value="S-adenosyl-L-methionine-dependent methyltransferases"/>
    <property type="match status" value="1"/>
</dbReference>
<accession>A0A7U7GD36</accession>
<dbReference type="NCBIfam" id="TIGR04345">
    <property type="entry name" value="ovoA_Cterm"/>
    <property type="match status" value="1"/>
</dbReference>
<dbReference type="InterPro" id="IPR027577">
    <property type="entry name" value="OvoA_Nterm"/>
</dbReference>
<dbReference type="InterPro" id="IPR016187">
    <property type="entry name" value="CTDL_fold"/>
</dbReference>
<dbReference type="EMBL" id="CBTK010000253">
    <property type="protein sequence ID" value="CDH46193.1"/>
    <property type="molecule type" value="Genomic_DNA"/>
</dbReference>
<sequence length="809" mass="91438">MTMPPASETPESAAELWRNNLRGGLHTELTGLRSEQWWTGRKPQDCPGRQPDGTLTSLPLPHLASCTRQQTLDYFDNSWTLTELLFSSLQGEEAFFRPPYHHLRHPMIFYYGHPPVLYINKLRVAGLIEQPLNPYFERLFETGVDEMRWDDLSKNEMVWPRVDEVHAYRQQVYRTVRQLIETHPGLASGHPPITQDDPLWALFMGFEHERIHLETSSVLIRELPLTLVRRPVAWPQLHPSAKPAEWATFAPGVGTDYPQNALINISGQQLRYGKPWAWPSYGWDNEYGQREVALQPFQVSRALISNGEFYEFVVAGGYRERRYWSETGWDWRSFRNSKAPTFWIPDGPAGLHCYRLRSLFEVIAMPWDWPAEVNYHEAKAYCAWRSECEGQPCRLPSEAEQQALRATRQHEAISVGPDADPVMCRDGAALAREYGCNLNLAWSSSWPVTAGQPTQDGVYDLCGNVWQWLEDHFNPLPGAKAHPYYDDFSTPCYDGQHQMMLGGSWASTGDEASIWARLHFRPHFFQHAGFRRVRSAGDGGAVRLDQPGSSGQIYEDPQILHEYLLLHYGAADVQMPYAFGPKDAVEFPQRCAQWLLDAAREYGVPTGTALDIGCAVGRASFELARVYQKVLGVDLSRAFIAAADTLRREGELGYFCKDEGRLGATLSAMIDPAIDRNRVHFRQADAGSLPAELADFDAVLMANLLCRLPSPKALLGRLSGPLGLVKPGGLLAIFSPYSWLESFTPPEAWLGGYEKDGQPIHSATALGALLRAEGFDLLREAEVPLVIREHARKYQYIVTHAMLWRRTGS</sequence>